<dbReference type="OrthoDB" id="1929523at2759"/>
<dbReference type="PANTHER" id="PTHR31852">
    <property type="entry name" value="LATE EMBRYOGENESIS ABUNDANT (LEA) HYDROXYPROLINE-RICH GLYCOPROTEIN FAMILY"/>
    <property type="match status" value="1"/>
</dbReference>
<accession>A0A5N5HVY2</accession>
<organism evidence="2 3">
    <name type="scientific">Pyrus ussuriensis x Pyrus communis</name>
    <dbReference type="NCBI Taxonomy" id="2448454"/>
    <lineage>
        <taxon>Eukaryota</taxon>
        <taxon>Viridiplantae</taxon>
        <taxon>Streptophyta</taxon>
        <taxon>Embryophyta</taxon>
        <taxon>Tracheophyta</taxon>
        <taxon>Spermatophyta</taxon>
        <taxon>Magnoliopsida</taxon>
        <taxon>eudicotyledons</taxon>
        <taxon>Gunneridae</taxon>
        <taxon>Pentapetalae</taxon>
        <taxon>rosids</taxon>
        <taxon>fabids</taxon>
        <taxon>Rosales</taxon>
        <taxon>Rosaceae</taxon>
        <taxon>Amygdaloideae</taxon>
        <taxon>Maleae</taxon>
        <taxon>Pyrus</taxon>
    </lineage>
</organism>
<evidence type="ECO:0008006" key="4">
    <source>
        <dbReference type="Google" id="ProtNLM"/>
    </source>
</evidence>
<evidence type="ECO:0000313" key="2">
    <source>
        <dbReference type="EMBL" id="KAB2630381.1"/>
    </source>
</evidence>
<dbReference type="Proteomes" id="UP000327157">
    <property type="component" value="Chromosome 12"/>
</dbReference>
<reference evidence="3" key="2">
    <citation type="submission" date="2019-10" db="EMBL/GenBank/DDBJ databases">
        <title>A de novo genome assembly of a pear dwarfing rootstock.</title>
        <authorList>
            <person name="Wang F."/>
            <person name="Wang J."/>
            <person name="Li S."/>
            <person name="Zhang Y."/>
            <person name="Fang M."/>
            <person name="Ma L."/>
            <person name="Zhao Y."/>
            <person name="Jiang S."/>
        </authorList>
    </citation>
    <scope>NUCLEOTIDE SEQUENCE [LARGE SCALE GENOMIC DNA]</scope>
</reference>
<evidence type="ECO:0000256" key="1">
    <source>
        <dbReference type="SAM" id="Phobius"/>
    </source>
</evidence>
<proteinExistence type="predicted"/>
<name>A0A5N5HVY2_9ROSA</name>
<feature type="transmembrane region" description="Helical" evidence="1">
    <location>
        <begin position="17"/>
        <end position="41"/>
    </location>
</feature>
<protein>
    <recommendedName>
        <fullName evidence="4">Late embryogenesis abundant protein LEA-2 subgroup domain-containing protein</fullName>
    </recommendedName>
</protein>
<sequence>MELELCKLKTMLKQKPLLAAALAVLGVLLAIFFIMLILGLTKYRPKDPITRVDAVVLRNLDISHQAPKLITVDMSLSIKNQNKVVFKPTKGTAVLFYKGVNVGEAAIEIGNMAPGATINTNVTFTPLADHFQRNPEVSFDLLAGRMPFNTFTKVPGKVKVFGMAKVGVISTRLCGFEIDIRSKTIGDHSCFAVLRNGGALTSCKTALHNTSLRRAKSRTFFPSLNQFGRQKLQTNSFHNVL</sequence>
<reference evidence="2 3" key="1">
    <citation type="submission" date="2019-09" db="EMBL/GenBank/DDBJ databases">
        <authorList>
            <person name="Ou C."/>
        </authorList>
    </citation>
    <scope>NUCLEOTIDE SEQUENCE [LARGE SCALE GENOMIC DNA]</scope>
    <source>
        <strain evidence="2">S2</strain>
        <tissue evidence="2">Leaf</tissue>
    </source>
</reference>
<dbReference type="EMBL" id="SMOL01000143">
    <property type="protein sequence ID" value="KAB2630381.1"/>
    <property type="molecule type" value="Genomic_DNA"/>
</dbReference>
<keyword evidence="1" id="KW-0472">Membrane</keyword>
<reference evidence="2 3" key="3">
    <citation type="submission" date="2019-11" db="EMBL/GenBank/DDBJ databases">
        <title>A de novo genome assembly of a pear dwarfing rootstock.</title>
        <authorList>
            <person name="Wang F."/>
            <person name="Wang J."/>
            <person name="Li S."/>
            <person name="Zhang Y."/>
            <person name="Fang M."/>
            <person name="Ma L."/>
            <person name="Zhao Y."/>
            <person name="Jiang S."/>
        </authorList>
    </citation>
    <scope>NUCLEOTIDE SEQUENCE [LARGE SCALE GENOMIC DNA]</scope>
    <source>
        <strain evidence="2">S2</strain>
        <tissue evidence="2">Leaf</tissue>
    </source>
</reference>
<evidence type="ECO:0000313" key="3">
    <source>
        <dbReference type="Proteomes" id="UP000327157"/>
    </source>
</evidence>
<gene>
    <name evidence="2" type="ORF">D8674_007900</name>
</gene>
<keyword evidence="3" id="KW-1185">Reference proteome</keyword>
<keyword evidence="1" id="KW-0812">Transmembrane</keyword>
<dbReference type="AlphaFoldDB" id="A0A5N5HVY2"/>
<keyword evidence="1" id="KW-1133">Transmembrane helix</keyword>
<dbReference type="InterPro" id="IPR055301">
    <property type="entry name" value="Lea14-like_2"/>
</dbReference>
<comment type="caution">
    <text evidence="2">The sequence shown here is derived from an EMBL/GenBank/DDBJ whole genome shotgun (WGS) entry which is preliminary data.</text>
</comment>